<dbReference type="Proteomes" id="UP000236161">
    <property type="component" value="Unassembled WGS sequence"/>
</dbReference>
<dbReference type="InterPro" id="IPR055280">
    <property type="entry name" value="TIC32"/>
</dbReference>
<keyword evidence="2" id="KW-1185">Reference proteome</keyword>
<dbReference type="SUPFAM" id="SSF51735">
    <property type="entry name" value="NAD(P)-binding Rossmann-fold domains"/>
    <property type="match status" value="1"/>
</dbReference>
<dbReference type="CDD" id="cd05327">
    <property type="entry name" value="retinol-DH_like_SDR_c_like"/>
    <property type="match status" value="1"/>
</dbReference>
<dbReference type="Pfam" id="PF00106">
    <property type="entry name" value="adh_short"/>
    <property type="match status" value="1"/>
</dbReference>
<organism evidence="1 2">
    <name type="scientific">Apostasia shenzhenica</name>
    <dbReference type="NCBI Taxonomy" id="1088818"/>
    <lineage>
        <taxon>Eukaryota</taxon>
        <taxon>Viridiplantae</taxon>
        <taxon>Streptophyta</taxon>
        <taxon>Embryophyta</taxon>
        <taxon>Tracheophyta</taxon>
        <taxon>Spermatophyta</taxon>
        <taxon>Magnoliopsida</taxon>
        <taxon>Liliopsida</taxon>
        <taxon>Asparagales</taxon>
        <taxon>Orchidaceae</taxon>
        <taxon>Apostasioideae</taxon>
        <taxon>Apostasia</taxon>
    </lineage>
</organism>
<name>A0A2H9ZXM7_9ASPA</name>
<dbReference type="PANTHER" id="PTHR48476">
    <property type="entry name" value="SHORT-CHAIN DEHYDROGENASE TIC 32, CHLOROPLASTIC-LIKE"/>
    <property type="match status" value="1"/>
</dbReference>
<dbReference type="AlphaFoldDB" id="A0A2H9ZXM7"/>
<dbReference type="EMBL" id="KZ452995">
    <property type="protein sequence ID" value="PKA48049.1"/>
    <property type="molecule type" value="Genomic_DNA"/>
</dbReference>
<sequence length="359" mass="38968">MGWLTLGWKGPSGFSASSTAEFVTEGIDGSGLTAIVTGASNGIGTETSRVLAMRGVHVILGVRNVSAGNNVKEMIVKENPTAKVDVLELDLSSLASVRKFAADFNSMDLPLNILINNAGVVMPTLMLSQDGVEMSFATNHIGHFLLTNLLLENMRNTASESGIEGRIVIVASEGYKLSYREGIRFDKINEESGYYCFCAYGQSKLANILHAQELSDRLKEEGVALTVNSVHPGAVPTNILRHYGLLNGIIGTVAKLVLKDVQQGAATACYVALNSQVKGITGKYFADCNLAQLKPIATDTDLAKKLWDFTKKNHFEYELVVGLCTLVEQSRRWNTGRAGFLSQFPEVVRGAGCYHFFYQ</sequence>
<dbReference type="OrthoDB" id="753067at2759"/>
<evidence type="ECO:0000313" key="2">
    <source>
        <dbReference type="Proteomes" id="UP000236161"/>
    </source>
</evidence>
<protein>
    <submittedName>
        <fullName evidence="1">Short-chain dehydrogenase TIC 32, chloroplastic</fullName>
    </submittedName>
</protein>
<dbReference type="InterPro" id="IPR036291">
    <property type="entry name" value="NAD(P)-bd_dom_sf"/>
</dbReference>
<dbReference type="STRING" id="1088818.A0A2H9ZXM7"/>
<gene>
    <name evidence="1" type="primary">TIC32</name>
    <name evidence="1" type="ORF">AXF42_Ash015812</name>
</gene>
<dbReference type="PANTHER" id="PTHR48476:SF1">
    <property type="entry name" value="SHORT-CHAIN DEHYDROGENASE TIC 32, CHLOROPLASTIC-LIKE"/>
    <property type="match status" value="1"/>
</dbReference>
<accession>A0A2H9ZXM7</accession>
<dbReference type="Gene3D" id="3.40.50.720">
    <property type="entry name" value="NAD(P)-binding Rossmann-like Domain"/>
    <property type="match status" value="1"/>
</dbReference>
<dbReference type="InterPro" id="IPR002347">
    <property type="entry name" value="SDR_fam"/>
</dbReference>
<proteinExistence type="predicted"/>
<evidence type="ECO:0000313" key="1">
    <source>
        <dbReference type="EMBL" id="PKA48049.1"/>
    </source>
</evidence>
<reference evidence="1 2" key="1">
    <citation type="journal article" date="2017" name="Nature">
        <title>The Apostasia genome and the evolution of orchids.</title>
        <authorList>
            <person name="Zhang G.Q."/>
            <person name="Liu K.W."/>
            <person name="Li Z."/>
            <person name="Lohaus R."/>
            <person name="Hsiao Y.Y."/>
            <person name="Niu S.C."/>
            <person name="Wang J.Y."/>
            <person name="Lin Y.C."/>
            <person name="Xu Q."/>
            <person name="Chen L.J."/>
            <person name="Yoshida K."/>
            <person name="Fujiwara S."/>
            <person name="Wang Z.W."/>
            <person name="Zhang Y.Q."/>
            <person name="Mitsuda N."/>
            <person name="Wang M."/>
            <person name="Liu G.H."/>
            <person name="Pecoraro L."/>
            <person name="Huang H.X."/>
            <person name="Xiao X.J."/>
            <person name="Lin M."/>
            <person name="Wu X.Y."/>
            <person name="Wu W.L."/>
            <person name="Chen Y.Y."/>
            <person name="Chang S.B."/>
            <person name="Sakamoto S."/>
            <person name="Ohme-Takagi M."/>
            <person name="Yagi M."/>
            <person name="Zeng S.J."/>
            <person name="Shen C.Y."/>
            <person name="Yeh C.M."/>
            <person name="Luo Y.B."/>
            <person name="Tsai W.C."/>
            <person name="Van de Peer Y."/>
            <person name="Liu Z.J."/>
        </authorList>
    </citation>
    <scope>NUCLEOTIDE SEQUENCE [LARGE SCALE GENOMIC DNA]</scope>
    <source>
        <strain evidence="2">cv. Shenzhen</strain>
        <tissue evidence="1">Stem</tissue>
    </source>
</reference>
<dbReference type="PRINTS" id="PR00081">
    <property type="entry name" value="GDHRDH"/>
</dbReference>